<reference evidence="2 3" key="1">
    <citation type="journal article" date="2011" name="PLoS ONE">
        <title>The entomopathogenic bacterial endosymbionts xenorhabdus and photorhabdus: convergent lifestyles from divergent genomes.</title>
        <authorList>
            <person name="Chaston J.M."/>
            <person name="Suen G."/>
            <person name="Tucker S.L."/>
            <person name="Andersen A.W."/>
            <person name="Bhasin A."/>
            <person name="Bode E."/>
            <person name="Bode H.B."/>
            <person name="Brachmann A.O."/>
            <person name="Cowles C.E."/>
            <person name="Cowles K.N."/>
            <person name="Darby C."/>
            <person name="de Leon L."/>
            <person name="Drace K."/>
            <person name="Du Z."/>
            <person name="Givaudan A."/>
            <person name="Herbert Tran E.E."/>
            <person name="Jewell K.A."/>
            <person name="Knack J.J."/>
            <person name="Krasomil-Osterfeld K.C."/>
            <person name="Kukor R."/>
            <person name="Lanois A."/>
            <person name="Latreille P."/>
            <person name="Leimgruber N.K."/>
            <person name="Lipke C.M."/>
            <person name="Liu R."/>
            <person name="Lu X."/>
            <person name="Martens E.C."/>
            <person name="Marri P.R."/>
            <person name="Medigue C."/>
            <person name="Menard M.L."/>
            <person name="Miller N.M."/>
            <person name="Morales-Soto N."/>
            <person name="Norton S."/>
            <person name="Ogier J.C."/>
            <person name="Orchard S.S."/>
            <person name="Park D."/>
            <person name="Park Y."/>
            <person name="Qurollo B.A."/>
            <person name="Sugar D.R."/>
            <person name="Richards G.R."/>
            <person name="Rouy Z."/>
            <person name="Slominski B."/>
            <person name="Slominski K."/>
            <person name="Snyder H."/>
            <person name="Tjaden B.C."/>
            <person name="van der Hoeven R."/>
            <person name="Welch R.D."/>
            <person name="Wheeler C."/>
            <person name="Xiang B."/>
            <person name="Barbazuk B."/>
            <person name="Gaudriault S."/>
            <person name="Goodner B."/>
            <person name="Slater S.C."/>
            <person name="Forst S."/>
            <person name="Goldman B.S."/>
            <person name="Goodrich-Blair H."/>
        </authorList>
    </citation>
    <scope>NUCLEOTIDE SEQUENCE [LARGE SCALE GENOMIC DNA]</scope>
    <source>
        <strain evidence="3">ATCC 19061 / DSM 3370 / CCUG 14189 / LMG 1036 / NCIMB 9965 / AN6</strain>
    </source>
</reference>
<protein>
    <submittedName>
        <fullName evidence="2">Uncharacterized protein</fullName>
    </submittedName>
</protein>
<dbReference type="HOGENOM" id="CLU_3319489_0_0_6"/>
<dbReference type="AlphaFoldDB" id="D3VEI9"/>
<dbReference type="Proteomes" id="UP000008075">
    <property type="component" value="Chromosome"/>
</dbReference>
<keyword evidence="1" id="KW-0812">Transmembrane</keyword>
<evidence type="ECO:0000256" key="1">
    <source>
        <dbReference type="SAM" id="Phobius"/>
    </source>
</evidence>
<evidence type="ECO:0000313" key="3">
    <source>
        <dbReference type="Proteomes" id="UP000008075"/>
    </source>
</evidence>
<feature type="transmembrane region" description="Helical" evidence="1">
    <location>
        <begin position="15"/>
        <end position="38"/>
    </location>
</feature>
<proteinExistence type="predicted"/>
<dbReference type="KEGG" id="xne:XNC1_2041"/>
<evidence type="ECO:0000313" key="2">
    <source>
        <dbReference type="EMBL" id="CBJ90101.1"/>
    </source>
</evidence>
<keyword evidence="1" id="KW-0472">Membrane</keyword>
<dbReference type="STRING" id="406817.XNC1_2041"/>
<dbReference type="EMBL" id="FN667742">
    <property type="protein sequence ID" value="CBJ90101.1"/>
    <property type="molecule type" value="Genomic_DNA"/>
</dbReference>
<accession>D3VEI9</accession>
<keyword evidence="1" id="KW-1133">Transmembrane helix</keyword>
<keyword evidence="3" id="KW-1185">Reference proteome</keyword>
<organism evidence="2 3">
    <name type="scientific">Xenorhabdus nematophila (strain ATCC 19061 / DSM 3370 / CCUG 14189 / LMG 1036 / NCIMB 9965 / AN6)</name>
    <dbReference type="NCBI Taxonomy" id="406817"/>
    <lineage>
        <taxon>Bacteria</taxon>
        <taxon>Pseudomonadati</taxon>
        <taxon>Pseudomonadota</taxon>
        <taxon>Gammaproteobacteria</taxon>
        <taxon>Enterobacterales</taxon>
        <taxon>Morganellaceae</taxon>
        <taxon>Xenorhabdus</taxon>
    </lineage>
</organism>
<name>D3VEI9_XENNA</name>
<sequence>MRLMDYANELVELKVTYMALLLIENVLKLIFFVVDTLFL</sequence>
<gene>
    <name evidence="2" type="ordered locus">XNC1_2041</name>
</gene>